<accession>A0A266Q9Q8</accession>
<dbReference type="InterPro" id="IPR044878">
    <property type="entry name" value="UbiA_sf"/>
</dbReference>
<feature type="transmembrane region" description="Helical" evidence="6">
    <location>
        <begin position="41"/>
        <end position="62"/>
    </location>
</feature>
<dbReference type="GO" id="GO:0016765">
    <property type="term" value="F:transferase activity, transferring alkyl or aryl (other than methyl) groups"/>
    <property type="evidence" value="ECO:0007669"/>
    <property type="project" value="InterPro"/>
</dbReference>
<evidence type="ECO:0000256" key="6">
    <source>
        <dbReference type="SAM" id="Phobius"/>
    </source>
</evidence>
<comment type="subcellular location">
    <subcellularLocation>
        <location evidence="1">Membrane</location>
        <topology evidence="1">Multi-pass membrane protein</topology>
    </subcellularLocation>
</comment>
<dbReference type="Gene3D" id="1.10.357.140">
    <property type="entry name" value="UbiA prenyltransferase"/>
    <property type="match status" value="1"/>
</dbReference>
<feature type="transmembrane region" description="Helical" evidence="6">
    <location>
        <begin position="161"/>
        <end position="182"/>
    </location>
</feature>
<dbReference type="RefSeq" id="WP_094984229.1">
    <property type="nucleotide sequence ID" value="NZ_NHNI01000001.1"/>
</dbReference>
<sequence>MKIKPLLALCRISNLPTVWMNVLTAMVLIDQAIPNSVQWCWLPLLALALSAFYCGGMVLNDLCDYSWDKQHQPYRPLVTGSVSVKTAVFIACALFLTGLVIVALAPFALMGMLAASALFATIVIYDVFHKQTAASILVMGLARALVFVVVLMALSAQWLQWVLIAAALQFVYTLSLTFVARYEHIRGKPYRGPVIPRMIAGMAVIDGALLAIVVSPVWLVAGIVLALLTRFGQRYVRGD</sequence>
<feature type="transmembrane region" description="Helical" evidence="6">
    <location>
        <begin position="203"/>
        <end position="228"/>
    </location>
</feature>
<dbReference type="Pfam" id="PF01040">
    <property type="entry name" value="UbiA"/>
    <property type="match status" value="1"/>
</dbReference>
<gene>
    <name evidence="7" type="ORF">CBP51_06145</name>
</gene>
<dbReference type="EMBL" id="NHNI01000001">
    <property type="protein sequence ID" value="OZY86598.1"/>
    <property type="molecule type" value="Genomic_DNA"/>
</dbReference>
<organism evidence="7 8">
    <name type="scientific">Cellvibrio mixtus</name>
    <dbReference type="NCBI Taxonomy" id="39650"/>
    <lineage>
        <taxon>Bacteria</taxon>
        <taxon>Pseudomonadati</taxon>
        <taxon>Pseudomonadota</taxon>
        <taxon>Gammaproteobacteria</taxon>
        <taxon>Cellvibrionales</taxon>
        <taxon>Cellvibrionaceae</taxon>
        <taxon>Cellvibrio</taxon>
    </lineage>
</organism>
<feature type="transmembrane region" description="Helical" evidence="6">
    <location>
        <begin position="82"/>
        <end position="101"/>
    </location>
</feature>
<evidence type="ECO:0008006" key="9">
    <source>
        <dbReference type="Google" id="ProtNLM"/>
    </source>
</evidence>
<keyword evidence="3 6" id="KW-0812">Transmembrane</keyword>
<keyword evidence="4 6" id="KW-1133">Transmembrane helix</keyword>
<feature type="transmembrane region" description="Helical" evidence="6">
    <location>
        <begin position="107"/>
        <end position="128"/>
    </location>
</feature>
<name>A0A266Q9Q8_9GAMM</name>
<evidence type="ECO:0000256" key="4">
    <source>
        <dbReference type="ARBA" id="ARBA00022989"/>
    </source>
</evidence>
<evidence type="ECO:0000256" key="1">
    <source>
        <dbReference type="ARBA" id="ARBA00004141"/>
    </source>
</evidence>
<evidence type="ECO:0000313" key="8">
    <source>
        <dbReference type="Proteomes" id="UP000216101"/>
    </source>
</evidence>
<evidence type="ECO:0000256" key="5">
    <source>
        <dbReference type="ARBA" id="ARBA00023136"/>
    </source>
</evidence>
<dbReference type="AlphaFoldDB" id="A0A266Q9Q8"/>
<feature type="transmembrane region" description="Helical" evidence="6">
    <location>
        <begin position="12"/>
        <end position="29"/>
    </location>
</feature>
<dbReference type="InterPro" id="IPR000537">
    <property type="entry name" value="UbiA_prenyltransferase"/>
</dbReference>
<keyword evidence="5 6" id="KW-0472">Membrane</keyword>
<protein>
    <recommendedName>
        <fullName evidence="9">Prenyltransferase</fullName>
    </recommendedName>
</protein>
<dbReference type="GO" id="GO:0016020">
    <property type="term" value="C:membrane"/>
    <property type="evidence" value="ECO:0007669"/>
    <property type="project" value="UniProtKB-SubCell"/>
</dbReference>
<evidence type="ECO:0000256" key="3">
    <source>
        <dbReference type="ARBA" id="ARBA00022692"/>
    </source>
</evidence>
<keyword evidence="2" id="KW-1003">Cell membrane</keyword>
<feature type="transmembrane region" description="Helical" evidence="6">
    <location>
        <begin position="135"/>
        <end position="155"/>
    </location>
</feature>
<comment type="caution">
    <text evidence="7">The sequence shown here is derived from an EMBL/GenBank/DDBJ whole genome shotgun (WGS) entry which is preliminary data.</text>
</comment>
<proteinExistence type="predicted"/>
<keyword evidence="8" id="KW-1185">Reference proteome</keyword>
<evidence type="ECO:0000313" key="7">
    <source>
        <dbReference type="EMBL" id="OZY86598.1"/>
    </source>
</evidence>
<dbReference type="Proteomes" id="UP000216101">
    <property type="component" value="Unassembled WGS sequence"/>
</dbReference>
<reference evidence="8" key="1">
    <citation type="submission" date="2017-05" db="EMBL/GenBank/DDBJ databases">
        <authorList>
            <person name="Barney B.M."/>
        </authorList>
    </citation>
    <scope>NUCLEOTIDE SEQUENCE [LARGE SCALE GENOMIC DNA]</scope>
    <source>
        <strain evidence="8">PSBB022</strain>
    </source>
</reference>
<evidence type="ECO:0000256" key="2">
    <source>
        <dbReference type="ARBA" id="ARBA00022475"/>
    </source>
</evidence>